<feature type="region of interest" description="Disordered" evidence="7">
    <location>
        <begin position="449"/>
        <end position="476"/>
    </location>
</feature>
<keyword evidence="6" id="KW-0106">Calcium</keyword>
<evidence type="ECO:0000256" key="1">
    <source>
        <dbReference type="ARBA" id="ARBA00001913"/>
    </source>
</evidence>
<dbReference type="PANTHER" id="PTHR42693">
    <property type="entry name" value="ARYLSULFATASE FAMILY MEMBER"/>
    <property type="match status" value="1"/>
</dbReference>
<dbReference type="InterPro" id="IPR024607">
    <property type="entry name" value="Sulfatase_CS"/>
</dbReference>
<dbReference type="GO" id="GO:0046872">
    <property type="term" value="F:metal ion binding"/>
    <property type="evidence" value="ECO:0007669"/>
    <property type="project" value="UniProtKB-KW"/>
</dbReference>
<evidence type="ECO:0000256" key="2">
    <source>
        <dbReference type="ARBA" id="ARBA00008779"/>
    </source>
</evidence>
<evidence type="ECO:0000256" key="7">
    <source>
        <dbReference type="SAM" id="MobiDB-lite"/>
    </source>
</evidence>
<protein>
    <submittedName>
        <fullName evidence="9">Arylsulfatase</fullName>
    </submittedName>
</protein>
<comment type="cofactor">
    <cofactor evidence="1">
        <name>Ca(2+)</name>
        <dbReference type="ChEBI" id="CHEBI:29108"/>
    </cofactor>
</comment>
<dbReference type="AlphaFoldDB" id="A0A6C2U2H9"/>
<dbReference type="Pfam" id="PF00884">
    <property type="entry name" value="Sulfatase"/>
    <property type="match status" value="1"/>
</dbReference>
<dbReference type="GO" id="GO:0004065">
    <property type="term" value="F:arylsulfatase activity"/>
    <property type="evidence" value="ECO:0007669"/>
    <property type="project" value="TreeGrafter"/>
</dbReference>
<comment type="similarity">
    <text evidence="2">Belongs to the sulfatase family.</text>
</comment>
<keyword evidence="5" id="KW-0378">Hydrolase</keyword>
<sequence>MGWADSSTYGSEYYQTPNLTRLAEEGMLFTDAYAAAPLCSPTRASIMSGLHPARLRMTQAIVPSAVSDPKALPPRKNEYVGRVQNRDHMDLDITTLAEALKLGGYHTAHIGKWHLGPIDREWSSEDHTYNAEHQGFDFVIGGAHLPGPPDYYSPYSDGRPGYTIRNLEPGPEGEYLNERLAEESIKWISSVKDSGKPFYLNFWHYAIHGPVVAKKDLLPKYIESRDPDAGQRCPEFATMIESMDTSIGMLLDWLDRPENAELKANTFILLSSDNGAVIHNEVNGNPWSANRPLRGGKANIYEGGSRVPWIVRWRDTPAGTECNTPVVSTDIYPTVLDLAGLEPNTELDGRSIAPLLNGESQKTEPVFVHFPHDMGMLNAASSFVRDDGWKLIRYYWAAGPDHHHYELFNLRDDPQEAVNLAGHYPGKVRALDALLEAFLQETGALTPLPNPDYAGTEFPPPRKSRNSTLSKASRRPETLKLALEKFQPLENGSRIIQLMDEKGVKRKSTAVIYKGADWISVENRPDGSVKVSWDVAKKNGPAEILFGWCGGSTATEVDDWTLGPYKMVIQ</sequence>
<organism evidence="9 10">
    <name type="scientific">Pontiella desulfatans</name>
    <dbReference type="NCBI Taxonomy" id="2750659"/>
    <lineage>
        <taxon>Bacteria</taxon>
        <taxon>Pseudomonadati</taxon>
        <taxon>Kiritimatiellota</taxon>
        <taxon>Kiritimatiellia</taxon>
        <taxon>Kiritimatiellales</taxon>
        <taxon>Pontiellaceae</taxon>
        <taxon>Pontiella</taxon>
    </lineage>
</organism>
<dbReference type="SUPFAM" id="SSF53649">
    <property type="entry name" value="Alkaline phosphatase-like"/>
    <property type="match status" value="1"/>
</dbReference>
<dbReference type="EMBL" id="CAAHFG010000001">
    <property type="protein sequence ID" value="VGO13999.1"/>
    <property type="molecule type" value="Genomic_DNA"/>
</dbReference>
<keyword evidence="3" id="KW-0479">Metal-binding</keyword>
<gene>
    <name evidence="9" type="primary">atsA_174</name>
    <name evidence="9" type="ORF">PDESU_02556</name>
</gene>
<dbReference type="CDD" id="cd16144">
    <property type="entry name" value="ARS_like"/>
    <property type="match status" value="1"/>
</dbReference>
<proteinExistence type="inferred from homology"/>
<dbReference type="InterPro" id="IPR000917">
    <property type="entry name" value="Sulfatase_N"/>
</dbReference>
<feature type="domain" description="Sulfatase N-terminal" evidence="8">
    <location>
        <begin position="1"/>
        <end position="340"/>
    </location>
</feature>
<evidence type="ECO:0000256" key="6">
    <source>
        <dbReference type="ARBA" id="ARBA00022837"/>
    </source>
</evidence>
<evidence type="ECO:0000256" key="4">
    <source>
        <dbReference type="ARBA" id="ARBA00022729"/>
    </source>
</evidence>
<dbReference type="InterPro" id="IPR050738">
    <property type="entry name" value="Sulfatase"/>
</dbReference>
<dbReference type="Gene3D" id="3.40.720.10">
    <property type="entry name" value="Alkaline Phosphatase, subunit A"/>
    <property type="match status" value="1"/>
</dbReference>
<evidence type="ECO:0000256" key="5">
    <source>
        <dbReference type="ARBA" id="ARBA00022801"/>
    </source>
</evidence>
<keyword evidence="10" id="KW-1185">Reference proteome</keyword>
<reference evidence="9 10" key="1">
    <citation type="submission" date="2019-04" db="EMBL/GenBank/DDBJ databases">
        <authorList>
            <person name="Van Vliet M D."/>
        </authorList>
    </citation>
    <scope>NUCLEOTIDE SEQUENCE [LARGE SCALE GENOMIC DNA]</scope>
    <source>
        <strain evidence="9 10">F1</strain>
    </source>
</reference>
<dbReference type="PROSITE" id="PS00149">
    <property type="entry name" value="SULFATASE_2"/>
    <property type="match status" value="1"/>
</dbReference>
<dbReference type="Proteomes" id="UP000366872">
    <property type="component" value="Unassembled WGS sequence"/>
</dbReference>
<evidence type="ECO:0000256" key="3">
    <source>
        <dbReference type="ARBA" id="ARBA00022723"/>
    </source>
</evidence>
<accession>A0A6C2U2H9</accession>
<keyword evidence="4" id="KW-0732">Signal</keyword>
<evidence type="ECO:0000313" key="10">
    <source>
        <dbReference type="Proteomes" id="UP000366872"/>
    </source>
</evidence>
<evidence type="ECO:0000259" key="8">
    <source>
        <dbReference type="Pfam" id="PF00884"/>
    </source>
</evidence>
<dbReference type="PANTHER" id="PTHR42693:SF42">
    <property type="entry name" value="ARYLSULFATASE G"/>
    <property type="match status" value="1"/>
</dbReference>
<dbReference type="InterPro" id="IPR017850">
    <property type="entry name" value="Alkaline_phosphatase_core_sf"/>
</dbReference>
<dbReference type="Gene3D" id="3.30.1120.10">
    <property type="match status" value="1"/>
</dbReference>
<name>A0A6C2U2H9_PONDE</name>
<evidence type="ECO:0000313" key="9">
    <source>
        <dbReference type="EMBL" id="VGO13999.1"/>
    </source>
</evidence>